<evidence type="ECO:0000259" key="2">
    <source>
        <dbReference type="Pfam" id="PF13968"/>
    </source>
</evidence>
<dbReference type="InterPro" id="IPR025315">
    <property type="entry name" value="DUF4220"/>
</dbReference>
<reference evidence="3 4" key="1">
    <citation type="journal article" date="2010" name="Nature">
        <title>Genome sequencing and analysis of the model grass Brachypodium distachyon.</title>
        <authorList>
            <consortium name="International Brachypodium Initiative"/>
        </authorList>
    </citation>
    <scope>NUCLEOTIDE SEQUENCE [LARGE SCALE GENOMIC DNA]</scope>
    <source>
        <strain evidence="3">Bd21</strain>
        <strain evidence="4">cv. Bd21</strain>
    </source>
</reference>
<accession>A0A0Q3GLR3</accession>
<dbReference type="Pfam" id="PF04578">
    <property type="entry name" value="DUF594"/>
    <property type="match status" value="1"/>
</dbReference>
<dbReference type="InterPro" id="IPR007658">
    <property type="entry name" value="DUF594"/>
</dbReference>
<dbReference type="PANTHER" id="PTHR31325">
    <property type="entry name" value="OS01G0798800 PROTEIN-RELATED"/>
    <property type="match status" value="1"/>
</dbReference>
<evidence type="ECO:0000256" key="1">
    <source>
        <dbReference type="SAM" id="Phobius"/>
    </source>
</evidence>
<protein>
    <recommendedName>
        <fullName evidence="2">DUF4220 domain-containing protein</fullName>
    </recommendedName>
</protein>
<feature type="transmembrane region" description="Helical" evidence="1">
    <location>
        <begin position="107"/>
        <end position="127"/>
    </location>
</feature>
<feature type="transmembrane region" description="Helical" evidence="1">
    <location>
        <begin position="172"/>
        <end position="192"/>
    </location>
</feature>
<proteinExistence type="predicted"/>
<dbReference type="OrthoDB" id="676705at2759"/>
<feature type="transmembrane region" description="Helical" evidence="1">
    <location>
        <begin position="228"/>
        <end position="246"/>
    </location>
</feature>
<evidence type="ECO:0000313" key="4">
    <source>
        <dbReference type="EnsemblPlants" id="KQJ81690"/>
    </source>
</evidence>
<evidence type="ECO:0000313" key="3">
    <source>
        <dbReference type="EMBL" id="KQJ81690.2"/>
    </source>
</evidence>
<keyword evidence="5" id="KW-1185">Reference proteome</keyword>
<dbReference type="STRING" id="15368.A0A0Q3GLR3"/>
<feature type="transmembrane region" description="Helical" evidence="1">
    <location>
        <begin position="139"/>
        <end position="160"/>
    </location>
</feature>
<dbReference type="Pfam" id="PF13968">
    <property type="entry name" value="DUF4220"/>
    <property type="match status" value="1"/>
</dbReference>
<dbReference type="Gramene" id="KQJ81690">
    <property type="protein sequence ID" value="KQJ81690"/>
    <property type="gene ID" value="BRADI_5g02320v3"/>
</dbReference>
<evidence type="ECO:0000313" key="5">
    <source>
        <dbReference type="Proteomes" id="UP000008810"/>
    </source>
</evidence>
<dbReference type="AlphaFoldDB" id="A0A0Q3GLR3"/>
<dbReference type="RefSeq" id="XP_024311241.1">
    <property type="nucleotide sequence ID" value="XM_024455473.1"/>
</dbReference>
<keyword evidence="1" id="KW-0472">Membrane</keyword>
<dbReference type="GeneID" id="100838865"/>
<sequence length="784" mass="87859">MLTGGGSSGRGRAYPVGGGGAMGTLRRMYWRTAAGAGEGDRGGERGAPGCGASATEKELARLRRWSASRLLLRQRTSGSAECKKCRHRSKLNMAAGGPLELWNHRSMQILVLLSLGLQAVLFVFAGIRRREASPMRRLLLWLAYLMADSTAIYAVGHLSFSSTVREHQLVAFWAPFLLLHLGGPDNITAYALQDNQLWLRHLQTLVVQVLGAAYVLNKNIAGQDAAGSLLWLASLLMFAVGVIKYGERTWALKCGTLESIGGSVKKQPPAMHKHFHPQDEASEEEFLVRRAHSLFHICKRAIVDSSVIEKDSVEGQEEYTSKMMQRVELWALMEIELSLMYDVLYTKAAVVHTLSGYIVRVVSPVTTAASLLLFWSTVKDGHSSADVAITYILLGGALFMETTSLVNALGSSWTFAFLSTTRWRWLRYAALCNGRWDRLRRAVVHLHHLVKGGAAGRGWYNSRRWSRTMGQYNMLHLCTRPADTPLTSPLLGRLAKAVGPNGWWNRKHYSGSTKLPDSIRRCISLHMRQLYTKGRLNSLGMLRKKWGEEPLDRRGLYKEGTMLRDSLGVEFQEGIIIWHIGTDIFLAKSDRAKAQDAAPRVEAIRVLSNYLMFLLVERPYMLPGQPQNRLYQRTCDNLVSMRNKSGRKAGTIKNLFRLRDGPGSSSRAAEREELANDVYEEYESRRFSHDAPRLTYVVRLAKQLLEKERDGTVDSLELVLDVWTDILVYAGNKCSRESHAKKLNSGGELTTILWLMAEHLYQVSLEEASTAHRDDDGDDNSNVP</sequence>
<organism evidence="3">
    <name type="scientific">Brachypodium distachyon</name>
    <name type="common">Purple false brome</name>
    <name type="synonym">Trachynia distachya</name>
    <dbReference type="NCBI Taxonomy" id="15368"/>
    <lineage>
        <taxon>Eukaryota</taxon>
        <taxon>Viridiplantae</taxon>
        <taxon>Streptophyta</taxon>
        <taxon>Embryophyta</taxon>
        <taxon>Tracheophyta</taxon>
        <taxon>Spermatophyta</taxon>
        <taxon>Magnoliopsida</taxon>
        <taxon>Liliopsida</taxon>
        <taxon>Poales</taxon>
        <taxon>Poaceae</taxon>
        <taxon>BOP clade</taxon>
        <taxon>Pooideae</taxon>
        <taxon>Stipodae</taxon>
        <taxon>Brachypodieae</taxon>
        <taxon>Brachypodium</taxon>
    </lineage>
</organism>
<keyword evidence="1" id="KW-0812">Transmembrane</keyword>
<feature type="transmembrane region" description="Helical" evidence="1">
    <location>
        <begin position="388"/>
        <end position="418"/>
    </location>
</feature>
<gene>
    <name evidence="4" type="primary">LOC100838865</name>
    <name evidence="3" type="ORF">BRADI_5g02320v3</name>
</gene>
<feature type="domain" description="DUF4220" evidence="2">
    <location>
        <begin position="141"/>
        <end position="476"/>
    </location>
</feature>
<dbReference type="EnsemblPlants" id="KQJ81690">
    <property type="protein sequence ID" value="KQJ81690"/>
    <property type="gene ID" value="BRADI_5g02320v3"/>
</dbReference>
<feature type="transmembrane region" description="Helical" evidence="1">
    <location>
        <begin position="197"/>
        <end position="216"/>
    </location>
</feature>
<feature type="transmembrane region" description="Helical" evidence="1">
    <location>
        <begin position="357"/>
        <end position="376"/>
    </location>
</feature>
<dbReference type="Proteomes" id="UP000008810">
    <property type="component" value="Chromosome 5"/>
</dbReference>
<reference evidence="3" key="2">
    <citation type="submission" date="2017-06" db="EMBL/GenBank/DDBJ databases">
        <title>WGS assembly of Brachypodium distachyon.</title>
        <authorList>
            <consortium name="The International Brachypodium Initiative"/>
            <person name="Lucas S."/>
            <person name="Harmon-Smith M."/>
            <person name="Lail K."/>
            <person name="Tice H."/>
            <person name="Grimwood J."/>
            <person name="Bruce D."/>
            <person name="Barry K."/>
            <person name="Shu S."/>
            <person name="Lindquist E."/>
            <person name="Wang M."/>
            <person name="Pitluck S."/>
            <person name="Vogel J.P."/>
            <person name="Garvin D.F."/>
            <person name="Mockler T.C."/>
            <person name="Schmutz J."/>
            <person name="Rokhsar D."/>
            <person name="Bevan M.W."/>
        </authorList>
    </citation>
    <scope>NUCLEOTIDE SEQUENCE</scope>
    <source>
        <strain evidence="3">Bd21</strain>
    </source>
</reference>
<keyword evidence="1" id="KW-1133">Transmembrane helix</keyword>
<name>A0A0Q3GLR3_BRADI</name>
<dbReference type="EMBL" id="CM000884">
    <property type="protein sequence ID" value="KQJ81690.2"/>
    <property type="molecule type" value="Genomic_DNA"/>
</dbReference>
<reference evidence="4" key="3">
    <citation type="submission" date="2018-08" db="UniProtKB">
        <authorList>
            <consortium name="EnsemblPlants"/>
        </authorList>
    </citation>
    <scope>IDENTIFICATION</scope>
    <source>
        <strain evidence="4">cv. Bd21</strain>
    </source>
</reference>